<protein>
    <submittedName>
        <fullName evidence="2">Uncharacterized protein</fullName>
    </submittedName>
</protein>
<reference evidence="3" key="1">
    <citation type="submission" date="2016-05" db="EMBL/GenBank/DDBJ databases">
        <title>Comparative genomics of biotechnologically important yeasts.</title>
        <authorList>
            <consortium name="DOE Joint Genome Institute"/>
            <person name="Riley R."/>
            <person name="Haridas S."/>
            <person name="Wolfe K.H."/>
            <person name="Lopes M.R."/>
            <person name="Hittinger C.T."/>
            <person name="Goker M."/>
            <person name="Salamov A."/>
            <person name="Wisecaver J."/>
            <person name="Long T.M."/>
            <person name="Aerts A.L."/>
            <person name="Barry K."/>
            <person name="Choi C."/>
            <person name="Clum A."/>
            <person name="Coughlan A.Y."/>
            <person name="Deshpande S."/>
            <person name="Douglass A.P."/>
            <person name="Hanson S.J."/>
            <person name="Klenk H.-P."/>
            <person name="Labutti K."/>
            <person name="Lapidus A."/>
            <person name="Lindquist E."/>
            <person name="Lipzen A."/>
            <person name="Meier-Kolthoff J.P."/>
            <person name="Ohm R.A."/>
            <person name="Otillar R.P."/>
            <person name="Pangilinan J."/>
            <person name="Peng Y."/>
            <person name="Rokas A."/>
            <person name="Rosa C.A."/>
            <person name="Scheuner C."/>
            <person name="Sibirny A.A."/>
            <person name="Slot J.C."/>
            <person name="Stielow J.B."/>
            <person name="Sun H."/>
            <person name="Kurtzman C.P."/>
            <person name="Blackwell M."/>
            <person name="Grigoriev I.V."/>
            <person name="Jeffries T.W."/>
        </authorList>
    </citation>
    <scope>NUCLEOTIDE SEQUENCE [LARGE SCALE GENOMIC DNA]</scope>
    <source>
        <strain evidence="3">NRRL Y-12698</strain>
    </source>
</reference>
<keyword evidence="3" id="KW-1185">Reference proteome</keyword>
<dbReference type="STRING" id="984486.A0A1E3QST8"/>
<evidence type="ECO:0000313" key="2">
    <source>
        <dbReference type="EMBL" id="ODQ80708.1"/>
    </source>
</evidence>
<proteinExistence type="predicted"/>
<dbReference type="OrthoDB" id="5239630at2759"/>
<dbReference type="Pfam" id="PF09495">
    <property type="entry name" value="DUF2462"/>
    <property type="match status" value="1"/>
</dbReference>
<sequence length="95" mass="10330">MVQGKSKLKPKKAARVTKQQSNPRAAAPRIHKAKKNASAKNAQKLTNVHLAVLLSSTEKLIAGRVGHLEIVKGSRRSLEKQGKLDAFLAKTKGRI</sequence>
<dbReference type="InterPro" id="IPR019034">
    <property type="entry name" value="UPF0390"/>
</dbReference>
<accession>A0A1E3QST8</accession>
<dbReference type="RefSeq" id="XP_018986036.1">
    <property type="nucleotide sequence ID" value="XM_019132349.1"/>
</dbReference>
<dbReference type="EMBL" id="KV454429">
    <property type="protein sequence ID" value="ODQ80708.1"/>
    <property type="molecule type" value="Genomic_DNA"/>
</dbReference>
<dbReference type="AlphaFoldDB" id="A0A1E3QST8"/>
<organism evidence="2 3">
    <name type="scientific">Babjeviella inositovora NRRL Y-12698</name>
    <dbReference type="NCBI Taxonomy" id="984486"/>
    <lineage>
        <taxon>Eukaryota</taxon>
        <taxon>Fungi</taxon>
        <taxon>Dikarya</taxon>
        <taxon>Ascomycota</taxon>
        <taxon>Saccharomycotina</taxon>
        <taxon>Pichiomycetes</taxon>
        <taxon>Serinales incertae sedis</taxon>
        <taxon>Babjeviella</taxon>
    </lineage>
</organism>
<gene>
    <name evidence="2" type="ORF">BABINDRAFT_60724</name>
</gene>
<evidence type="ECO:0000313" key="3">
    <source>
        <dbReference type="Proteomes" id="UP000094336"/>
    </source>
</evidence>
<name>A0A1E3QST8_9ASCO</name>
<evidence type="ECO:0000256" key="1">
    <source>
        <dbReference type="SAM" id="MobiDB-lite"/>
    </source>
</evidence>
<dbReference type="Proteomes" id="UP000094336">
    <property type="component" value="Unassembled WGS sequence"/>
</dbReference>
<dbReference type="GeneID" id="30150202"/>
<feature type="region of interest" description="Disordered" evidence="1">
    <location>
        <begin position="1"/>
        <end position="42"/>
    </location>
</feature>
<feature type="compositionally biased region" description="Basic residues" evidence="1">
    <location>
        <begin position="1"/>
        <end position="15"/>
    </location>
</feature>